<evidence type="ECO:0000313" key="1">
    <source>
        <dbReference type="EMBL" id="MFD2568170.1"/>
    </source>
</evidence>
<sequence>MKKITLLVIALSFIWACQPLNPHLIKNDFKWKRKKFKTPTPLYLKYDPVYIKQIDTLPHFLGDYAKNDRKLNALHDVLVKKLKARNFVIDTNSNLTLSIDTIFLSEKSSFDAFYDANNEYLGDEETTEVDLKIVGTLQNSSSKHTVFNIYHFISEPKQSFLFPSFITQSNSWTDMKIVWGNLMNKFSYHVYRTKKKKME</sequence>
<dbReference type="RefSeq" id="WP_379666877.1">
    <property type="nucleotide sequence ID" value="NZ_JBHULH010000008.1"/>
</dbReference>
<gene>
    <name evidence="1" type="ORF">ACFSRZ_12360</name>
</gene>
<organism evidence="1 2">
    <name type="scientific">Pseudotenacibaculum haliotis</name>
    <dbReference type="NCBI Taxonomy" id="1862138"/>
    <lineage>
        <taxon>Bacteria</taxon>
        <taxon>Pseudomonadati</taxon>
        <taxon>Bacteroidota</taxon>
        <taxon>Flavobacteriia</taxon>
        <taxon>Flavobacteriales</taxon>
        <taxon>Flavobacteriaceae</taxon>
        <taxon>Pseudotenacibaculum</taxon>
    </lineage>
</organism>
<comment type="caution">
    <text evidence="1">The sequence shown here is derived from an EMBL/GenBank/DDBJ whole genome shotgun (WGS) entry which is preliminary data.</text>
</comment>
<dbReference type="EMBL" id="JBHULH010000008">
    <property type="protein sequence ID" value="MFD2568170.1"/>
    <property type="molecule type" value="Genomic_DNA"/>
</dbReference>
<accession>A0ABW5LTV3</accession>
<dbReference type="Proteomes" id="UP001597508">
    <property type="component" value="Unassembled WGS sequence"/>
</dbReference>
<keyword evidence="2" id="KW-1185">Reference proteome</keyword>
<name>A0ABW5LTV3_9FLAO</name>
<proteinExistence type="predicted"/>
<evidence type="ECO:0000313" key="2">
    <source>
        <dbReference type="Proteomes" id="UP001597508"/>
    </source>
</evidence>
<evidence type="ECO:0008006" key="3">
    <source>
        <dbReference type="Google" id="ProtNLM"/>
    </source>
</evidence>
<reference evidence="2" key="1">
    <citation type="journal article" date="2019" name="Int. J. Syst. Evol. Microbiol.">
        <title>The Global Catalogue of Microorganisms (GCM) 10K type strain sequencing project: providing services to taxonomists for standard genome sequencing and annotation.</title>
        <authorList>
            <consortium name="The Broad Institute Genomics Platform"/>
            <consortium name="The Broad Institute Genome Sequencing Center for Infectious Disease"/>
            <person name="Wu L."/>
            <person name="Ma J."/>
        </authorList>
    </citation>
    <scope>NUCLEOTIDE SEQUENCE [LARGE SCALE GENOMIC DNA]</scope>
    <source>
        <strain evidence="2">KCTC 52127</strain>
    </source>
</reference>
<protein>
    <recommendedName>
        <fullName evidence="3">Lipoprotein</fullName>
    </recommendedName>
</protein>